<evidence type="ECO:0000313" key="1">
    <source>
        <dbReference type="EMBL" id="KAF7346724.1"/>
    </source>
</evidence>
<evidence type="ECO:0000313" key="2">
    <source>
        <dbReference type="Proteomes" id="UP000623467"/>
    </source>
</evidence>
<proteinExistence type="predicted"/>
<dbReference type="AlphaFoldDB" id="A0A8H6XU17"/>
<reference evidence="1" key="1">
    <citation type="submission" date="2020-05" db="EMBL/GenBank/DDBJ databases">
        <title>Mycena genomes resolve the evolution of fungal bioluminescence.</title>
        <authorList>
            <person name="Tsai I.J."/>
        </authorList>
    </citation>
    <scope>NUCLEOTIDE SEQUENCE</scope>
    <source>
        <strain evidence="1">160909Yilan</strain>
    </source>
</reference>
<keyword evidence="2" id="KW-1185">Reference proteome</keyword>
<comment type="caution">
    <text evidence="1">The sequence shown here is derived from an EMBL/GenBank/DDBJ whole genome shotgun (WGS) entry which is preliminary data.</text>
</comment>
<organism evidence="1 2">
    <name type="scientific">Mycena sanguinolenta</name>
    <dbReference type="NCBI Taxonomy" id="230812"/>
    <lineage>
        <taxon>Eukaryota</taxon>
        <taxon>Fungi</taxon>
        <taxon>Dikarya</taxon>
        <taxon>Basidiomycota</taxon>
        <taxon>Agaricomycotina</taxon>
        <taxon>Agaricomycetes</taxon>
        <taxon>Agaricomycetidae</taxon>
        <taxon>Agaricales</taxon>
        <taxon>Marasmiineae</taxon>
        <taxon>Mycenaceae</taxon>
        <taxon>Mycena</taxon>
    </lineage>
</organism>
<dbReference type="EMBL" id="JACAZH010000018">
    <property type="protein sequence ID" value="KAF7346724.1"/>
    <property type="molecule type" value="Genomic_DNA"/>
</dbReference>
<gene>
    <name evidence="1" type="ORF">MSAN_01810700</name>
</gene>
<sequence length="224" mass="24638">MPHRSSYCGMEIFRLAVRPSGLYSCTSPSFAHALQNEALTILSLCIILHLCCGVSLRLRRRRLRPHWATPKSSTIAYKTCPSPSSYSTSTPKSETHLLFARRRTHLPAFSMAAPLDLEHKPARGASGTLEYLAAFVPAARPKGFLALTLRPLSSSLGVASQSRARMRPAPSPLSFGSWFPYSETERRWCEGKLPPNAPAFVFPILASVFAPGYLTSIHTSSAEY</sequence>
<accession>A0A8H6XU17</accession>
<protein>
    <submittedName>
        <fullName evidence="1">Uncharacterized protein</fullName>
    </submittedName>
</protein>
<dbReference type="Proteomes" id="UP000623467">
    <property type="component" value="Unassembled WGS sequence"/>
</dbReference>
<name>A0A8H6XU17_9AGAR</name>